<dbReference type="InterPro" id="IPR027417">
    <property type="entry name" value="P-loop_NTPase"/>
</dbReference>
<evidence type="ECO:0000313" key="9">
    <source>
        <dbReference type="EMBL" id="CDG72131.1"/>
    </source>
</evidence>
<dbReference type="InterPro" id="IPR010448">
    <property type="entry name" value="Torsin"/>
</dbReference>
<organism evidence="9">
    <name type="scientific">Hydra vulgaris</name>
    <name type="common">Hydra</name>
    <name type="synonym">Hydra attenuata</name>
    <dbReference type="NCBI Taxonomy" id="6087"/>
    <lineage>
        <taxon>Eukaryota</taxon>
        <taxon>Metazoa</taxon>
        <taxon>Cnidaria</taxon>
        <taxon>Hydrozoa</taxon>
        <taxon>Hydroidolina</taxon>
        <taxon>Anthoathecata</taxon>
        <taxon>Aplanulata</taxon>
        <taxon>Hydridae</taxon>
        <taxon>Hydra</taxon>
    </lineage>
</organism>
<evidence type="ECO:0000256" key="7">
    <source>
        <dbReference type="ARBA" id="ARBA00023180"/>
    </source>
</evidence>
<keyword evidence="7" id="KW-0325">Glycoprotein</keyword>
<evidence type="ECO:0000256" key="1">
    <source>
        <dbReference type="ARBA" id="ARBA00004319"/>
    </source>
</evidence>
<evidence type="ECO:0000256" key="3">
    <source>
        <dbReference type="ARBA" id="ARBA00022729"/>
    </source>
</evidence>
<dbReference type="GO" id="GO:0005524">
    <property type="term" value="F:ATP binding"/>
    <property type="evidence" value="ECO:0007669"/>
    <property type="project" value="UniProtKB-KW"/>
</dbReference>
<evidence type="ECO:0000256" key="4">
    <source>
        <dbReference type="ARBA" id="ARBA00022741"/>
    </source>
</evidence>
<sequence length="447" mass="51527">KIYCQFKECCDDNWINHDVSGIQNSLNEKLFGQHLVIKMVGKAVESHTKEKSPKKPLVMSFHGWTGSGKSFVADIVAKHLYKNGLKSKFIHKKIATFHYPHGGDLQKYKTELKNFIEYNAKKCERSLFIFDEVDKLPEGLADVLKPYLDYHHALEGTDYRKNIFIFLSNTAGNKINNFAINHFAKGKSREMITSAEMDRLLSLGAFNMPGGFKNADIVLTGLIDFYVPFLPLERKHVKQCAEAELQKRNHKLNDGILEEIANEMHYFPEEEKWFSATGCKTVSKKVEKCGVKYSPPTLVLFYTVKSSGKLHRRSIPIRLNENTNEEKLFTSLLKESHHSKYLKKFKHEQIERLFKMLVTNVNGNQINLNEVIQKETVDVDFETENLNKLDDETLNKVKGQMNEVFKKNQIKPGDSAWKYDVEVDFSNNDGAAKSFWDEDDSESDMEF</sequence>
<keyword evidence="5" id="KW-0256">Endoplasmic reticulum</keyword>
<dbReference type="InterPro" id="IPR029412">
    <property type="entry name" value="CEP19"/>
</dbReference>
<dbReference type="GO" id="GO:0016887">
    <property type="term" value="F:ATP hydrolysis activity"/>
    <property type="evidence" value="ECO:0007669"/>
    <property type="project" value="InterPro"/>
</dbReference>
<dbReference type="AlphaFoldDB" id="T2MJ68"/>
<dbReference type="GO" id="GO:0005788">
    <property type="term" value="C:endoplasmic reticulum lumen"/>
    <property type="evidence" value="ECO:0007669"/>
    <property type="project" value="UniProtKB-SubCell"/>
</dbReference>
<dbReference type="Pfam" id="PF14933">
    <property type="entry name" value="CEP19"/>
    <property type="match status" value="1"/>
</dbReference>
<comment type="similarity">
    <text evidence="2">Belongs to the ClpA/ClpB family. Torsin subfamily.</text>
</comment>
<comment type="subcellular location">
    <subcellularLocation>
        <location evidence="1">Endoplasmic reticulum lumen</location>
    </subcellularLocation>
</comment>
<feature type="non-terminal residue" evidence="9">
    <location>
        <position position="1"/>
    </location>
</feature>
<protein>
    <submittedName>
        <fullName evidence="9">Torsin-1B</fullName>
    </submittedName>
</protein>
<dbReference type="EMBL" id="HAAD01005899">
    <property type="protein sequence ID" value="CDG72131.1"/>
    <property type="molecule type" value="mRNA"/>
</dbReference>
<dbReference type="InterPro" id="IPR049337">
    <property type="entry name" value="TOR1A_C"/>
</dbReference>
<dbReference type="PANTHER" id="PTHR10760">
    <property type="entry name" value="TORSIN"/>
    <property type="match status" value="1"/>
</dbReference>
<dbReference type="OrthoDB" id="19623at2759"/>
<dbReference type="SUPFAM" id="SSF52540">
    <property type="entry name" value="P-loop containing nucleoside triphosphate hydrolases"/>
    <property type="match status" value="1"/>
</dbReference>
<proteinExistence type="evidence at transcript level"/>
<dbReference type="CDD" id="cd00009">
    <property type="entry name" value="AAA"/>
    <property type="match status" value="1"/>
</dbReference>
<evidence type="ECO:0000259" key="8">
    <source>
        <dbReference type="Pfam" id="PF21376"/>
    </source>
</evidence>
<reference evidence="9" key="1">
    <citation type="journal article" date="2013" name="Genome Biol. Evol.">
        <title>Punctuated emergences of genetic and phenotypic innovations in eumetazoan, bilaterian, euteleostome, and hominidae ancestors.</title>
        <authorList>
            <person name="Wenger Y."/>
            <person name="Galliot B."/>
        </authorList>
    </citation>
    <scope>NUCLEOTIDE SEQUENCE</scope>
    <source>
        <tissue evidence="9">Whole animals</tissue>
    </source>
</reference>
<keyword evidence="6" id="KW-0067">ATP-binding</keyword>
<gene>
    <name evidence="9" type="primary">TOR1B</name>
</gene>
<name>T2MJ68_HYDVU</name>
<dbReference type="FunFam" id="3.40.50.300:FF:002276">
    <property type="entry name" value="Torsin, putative"/>
    <property type="match status" value="1"/>
</dbReference>
<accession>T2MJ68</accession>
<dbReference type="Pfam" id="PF21376">
    <property type="entry name" value="TOR1A_C"/>
    <property type="match status" value="1"/>
</dbReference>
<feature type="domain" description="Torsin-1A C-terminal" evidence="8">
    <location>
        <begin position="232"/>
        <end position="286"/>
    </location>
</feature>
<dbReference type="Gene3D" id="3.40.50.300">
    <property type="entry name" value="P-loop containing nucleotide triphosphate hydrolases"/>
    <property type="match status" value="1"/>
</dbReference>
<dbReference type="Pfam" id="PF06309">
    <property type="entry name" value="Torsin"/>
    <property type="match status" value="1"/>
</dbReference>
<dbReference type="PANTHER" id="PTHR10760:SF2">
    <property type="entry name" value="LD13476P-RELATED"/>
    <property type="match status" value="1"/>
</dbReference>
<keyword evidence="3" id="KW-0732">Signal</keyword>
<keyword evidence="4" id="KW-0547">Nucleotide-binding</keyword>
<evidence type="ECO:0000256" key="2">
    <source>
        <dbReference type="ARBA" id="ARBA00006235"/>
    </source>
</evidence>
<evidence type="ECO:0000256" key="5">
    <source>
        <dbReference type="ARBA" id="ARBA00022824"/>
    </source>
</evidence>
<evidence type="ECO:0000256" key="6">
    <source>
        <dbReference type="ARBA" id="ARBA00022840"/>
    </source>
</evidence>